<keyword evidence="3 10" id="KW-0732">Signal</keyword>
<dbReference type="SUPFAM" id="SSF50494">
    <property type="entry name" value="Trypsin-like serine proteases"/>
    <property type="match status" value="1"/>
</dbReference>
<evidence type="ECO:0000256" key="5">
    <source>
        <dbReference type="ARBA" id="ARBA00022825"/>
    </source>
</evidence>
<protein>
    <submittedName>
        <fullName evidence="13">Streptogrisin</fullName>
    </submittedName>
</protein>
<name>A0A1E5PAZ9_9ACTN</name>
<keyword evidence="6" id="KW-0865">Zymogen</keyword>
<feature type="active site" description="Charge relay system" evidence="8">
    <location>
        <position position="261"/>
    </location>
</feature>
<dbReference type="InterPro" id="IPR018114">
    <property type="entry name" value="TRYPSIN_HIS"/>
</dbReference>
<keyword evidence="2" id="KW-0645">Protease</keyword>
<evidence type="ECO:0000256" key="8">
    <source>
        <dbReference type="PIRSR" id="PIRSR001134-1"/>
    </source>
</evidence>
<evidence type="ECO:0000259" key="11">
    <source>
        <dbReference type="Pfam" id="PF00089"/>
    </source>
</evidence>
<feature type="domain" description="Peptidase S1" evidence="11">
    <location>
        <begin position="117"/>
        <end position="297"/>
    </location>
</feature>
<feature type="active site" description="Charge relay system" evidence="8">
    <location>
        <position position="179"/>
    </location>
</feature>
<feature type="chain" id="PRO_5039141839" evidence="10">
    <location>
        <begin position="33"/>
        <end position="305"/>
    </location>
</feature>
<gene>
    <name evidence="13" type="ORF">AS594_21680</name>
</gene>
<evidence type="ECO:0000256" key="4">
    <source>
        <dbReference type="ARBA" id="ARBA00022801"/>
    </source>
</evidence>
<dbReference type="PIRSF" id="PIRSF001134">
    <property type="entry name" value="Streptogrisin"/>
    <property type="match status" value="1"/>
</dbReference>
<dbReference type="RefSeq" id="WP_069935251.1">
    <property type="nucleotide sequence ID" value="NZ_MEHJ01000001.1"/>
</dbReference>
<dbReference type="GO" id="GO:0005576">
    <property type="term" value="C:extracellular region"/>
    <property type="evidence" value="ECO:0007669"/>
    <property type="project" value="InterPro"/>
</dbReference>
<sequence>MNFKRLSPLGGVARRARLIAVASTLLTVSALATPIASAESGDGARATTAQLAKTGDAVLGADVAGTAWYTDTASGKLVVTADTTVSAAEIAKIKKAAGAQADALEIKRTPGTFSKLIAGGQAIYSGSGRCSLGFNVRSGTTYYALTAGHCTEGAGTWYTNSGRTTVLGSTAGSSFPNNDYGLIRHSSSSAADGRVYLYNGSYRDITGAGNASVGQAVQRSGSTTGLRGGTVTGLNATVNYGGGDIVYGLIQTNVCAEPGDSGGAMFAGSTALGLTSGGSGNCSSGGTTFFQPVPEALNAYGVSIF</sequence>
<dbReference type="GO" id="GO:0006508">
    <property type="term" value="P:proteolysis"/>
    <property type="evidence" value="ECO:0007669"/>
    <property type="project" value="UniProtKB-KW"/>
</dbReference>
<feature type="disulfide bond" evidence="9">
    <location>
        <begin position="130"/>
        <end position="150"/>
    </location>
</feature>
<evidence type="ECO:0000256" key="1">
    <source>
        <dbReference type="ARBA" id="ARBA00007664"/>
    </source>
</evidence>
<feature type="active site" description="Charge relay system" evidence="8">
    <location>
        <position position="149"/>
    </location>
</feature>
<evidence type="ECO:0000256" key="7">
    <source>
        <dbReference type="ARBA" id="ARBA00023157"/>
    </source>
</evidence>
<keyword evidence="4" id="KW-0378">Hydrolase</keyword>
<dbReference type="CDD" id="cd21112">
    <property type="entry name" value="alphaLP-like"/>
    <property type="match status" value="1"/>
</dbReference>
<dbReference type="PROSITE" id="PS00134">
    <property type="entry name" value="TRYPSIN_HIS"/>
    <property type="match status" value="1"/>
</dbReference>
<dbReference type="InterPro" id="IPR033116">
    <property type="entry name" value="TRYPSIN_SER"/>
</dbReference>
<dbReference type="Proteomes" id="UP000095759">
    <property type="component" value="Unassembled WGS sequence"/>
</dbReference>
<reference evidence="13 14" key="1">
    <citation type="submission" date="2016-08" db="EMBL/GenBank/DDBJ databases">
        <title>Complete genome sequence of Streptomyces agglomeratus strain 6-3-2, a novel anti-MRSA actinomycete isolated from Wuli of Tebit, China.</title>
        <authorList>
            <person name="Chen X."/>
        </authorList>
    </citation>
    <scope>NUCLEOTIDE SEQUENCE [LARGE SCALE GENOMIC DNA]</scope>
    <source>
        <strain evidence="13 14">6-3-2</strain>
    </source>
</reference>
<dbReference type="Pfam" id="PF02983">
    <property type="entry name" value="Pro_Al_protease"/>
    <property type="match status" value="1"/>
</dbReference>
<evidence type="ECO:0000313" key="13">
    <source>
        <dbReference type="EMBL" id="OEJ26712.1"/>
    </source>
</evidence>
<dbReference type="AlphaFoldDB" id="A0A1E5PAZ9"/>
<dbReference type="InterPro" id="IPR043504">
    <property type="entry name" value="Peptidase_S1_PA_chymotrypsin"/>
</dbReference>
<dbReference type="Gene3D" id="2.40.10.10">
    <property type="entry name" value="Trypsin-like serine proteases"/>
    <property type="match status" value="2"/>
</dbReference>
<dbReference type="InterPro" id="IPR001254">
    <property type="entry name" value="Trypsin_dom"/>
</dbReference>
<organism evidence="13 14">
    <name type="scientific">Streptomyces agglomeratus</name>
    <dbReference type="NCBI Taxonomy" id="285458"/>
    <lineage>
        <taxon>Bacteria</taxon>
        <taxon>Bacillati</taxon>
        <taxon>Actinomycetota</taxon>
        <taxon>Actinomycetes</taxon>
        <taxon>Kitasatosporales</taxon>
        <taxon>Streptomycetaceae</taxon>
        <taxon>Streptomyces</taxon>
    </lineage>
</organism>
<dbReference type="PROSITE" id="PS00135">
    <property type="entry name" value="TRYPSIN_SER"/>
    <property type="match status" value="1"/>
</dbReference>
<dbReference type="PRINTS" id="PR00861">
    <property type="entry name" value="ALYTICPTASE"/>
</dbReference>
<evidence type="ECO:0000313" key="14">
    <source>
        <dbReference type="Proteomes" id="UP000095759"/>
    </source>
</evidence>
<proteinExistence type="inferred from homology"/>
<feature type="signal peptide" evidence="10">
    <location>
        <begin position="1"/>
        <end position="32"/>
    </location>
</feature>
<evidence type="ECO:0000256" key="3">
    <source>
        <dbReference type="ARBA" id="ARBA00022729"/>
    </source>
</evidence>
<evidence type="ECO:0000256" key="10">
    <source>
        <dbReference type="SAM" id="SignalP"/>
    </source>
</evidence>
<evidence type="ECO:0000259" key="12">
    <source>
        <dbReference type="Pfam" id="PF02983"/>
    </source>
</evidence>
<dbReference type="InterPro" id="IPR001316">
    <property type="entry name" value="Pept_S1A_streptogrisin"/>
</dbReference>
<dbReference type="InterPro" id="IPR004236">
    <property type="entry name" value="Pept_S1_alpha_lytic"/>
</dbReference>
<dbReference type="EMBL" id="MEHJ01000001">
    <property type="protein sequence ID" value="OEJ26712.1"/>
    <property type="molecule type" value="Genomic_DNA"/>
</dbReference>
<comment type="caution">
    <text evidence="13">The sequence shown here is derived from an EMBL/GenBank/DDBJ whole genome shotgun (WGS) entry which is preliminary data.</text>
</comment>
<dbReference type="GO" id="GO:0004252">
    <property type="term" value="F:serine-type endopeptidase activity"/>
    <property type="evidence" value="ECO:0007669"/>
    <property type="project" value="InterPro"/>
</dbReference>
<accession>A0A1E5PAZ9</accession>
<feature type="disulfide bond" evidence="9">
    <location>
        <begin position="255"/>
        <end position="282"/>
    </location>
</feature>
<evidence type="ECO:0000256" key="2">
    <source>
        <dbReference type="ARBA" id="ARBA00022670"/>
    </source>
</evidence>
<dbReference type="OrthoDB" id="8781117at2"/>
<comment type="similarity">
    <text evidence="1">Belongs to the peptidase S1 family.</text>
</comment>
<keyword evidence="14" id="KW-1185">Reference proteome</keyword>
<keyword evidence="5" id="KW-0720">Serine protease</keyword>
<keyword evidence="7 9" id="KW-1015">Disulfide bond</keyword>
<dbReference type="InterPro" id="IPR009003">
    <property type="entry name" value="Peptidase_S1_PA"/>
</dbReference>
<dbReference type="Pfam" id="PF00089">
    <property type="entry name" value="Trypsin"/>
    <property type="match status" value="1"/>
</dbReference>
<feature type="domain" description="Peptidase S1A alpha-lytic prodomain" evidence="12">
    <location>
        <begin position="48"/>
        <end position="100"/>
    </location>
</feature>
<evidence type="ECO:0000256" key="9">
    <source>
        <dbReference type="PIRSR" id="PIRSR001134-2"/>
    </source>
</evidence>
<dbReference type="STRING" id="285458.BGM19_15285"/>
<evidence type="ECO:0000256" key="6">
    <source>
        <dbReference type="ARBA" id="ARBA00023145"/>
    </source>
</evidence>